<dbReference type="Gene3D" id="2.60.120.10">
    <property type="entry name" value="Jelly Rolls"/>
    <property type="match status" value="1"/>
</dbReference>
<evidence type="ECO:0000256" key="3">
    <source>
        <dbReference type="ARBA" id="ARBA00022523"/>
    </source>
</evidence>
<evidence type="ECO:0000256" key="10">
    <source>
        <dbReference type="RuleBase" id="RU366015"/>
    </source>
</evidence>
<dbReference type="GO" id="GO:0048046">
    <property type="term" value="C:apoplast"/>
    <property type="evidence" value="ECO:0007669"/>
    <property type="project" value="UniProtKB-SubCell"/>
</dbReference>
<evidence type="ECO:0000256" key="11">
    <source>
        <dbReference type="SAM" id="MobiDB-lite"/>
    </source>
</evidence>
<feature type="binding site" evidence="8">
    <location>
        <position position="169"/>
    </location>
    <ligand>
        <name>Mn(2+)</name>
        <dbReference type="ChEBI" id="CHEBI:29035"/>
    </ligand>
</feature>
<keyword evidence="4 10" id="KW-0964">Secreted</keyword>
<evidence type="ECO:0000259" key="12">
    <source>
        <dbReference type="SMART" id="SM00835"/>
    </source>
</evidence>
<feature type="binding site" evidence="7">
    <location>
        <position position="169"/>
    </location>
    <ligand>
        <name>oxalate</name>
        <dbReference type="ChEBI" id="CHEBI:30623"/>
    </ligand>
</feature>
<evidence type="ECO:0000256" key="8">
    <source>
        <dbReference type="PIRSR" id="PIRSR601929-2"/>
    </source>
</evidence>
<feature type="region of interest" description="Disordered" evidence="11">
    <location>
        <begin position="1"/>
        <end position="28"/>
    </location>
</feature>
<comment type="caution">
    <text evidence="13">The sequence shown here is derived from an EMBL/GenBank/DDBJ whole genome shotgun (WGS) entry which is preliminary data.</text>
</comment>
<dbReference type="InterPro" id="IPR014710">
    <property type="entry name" value="RmlC-like_jellyroll"/>
</dbReference>
<evidence type="ECO:0000256" key="4">
    <source>
        <dbReference type="ARBA" id="ARBA00022525"/>
    </source>
</evidence>
<evidence type="ECO:0000256" key="5">
    <source>
        <dbReference type="ARBA" id="ARBA00022723"/>
    </source>
</evidence>
<keyword evidence="3 10" id="KW-0052">Apoplast</keyword>
<name>A0AA88RU94_9ASTE</name>
<proteinExistence type="inferred from homology"/>
<evidence type="ECO:0000256" key="7">
    <source>
        <dbReference type="PIRSR" id="PIRSR601929-1"/>
    </source>
</evidence>
<evidence type="ECO:0000313" key="13">
    <source>
        <dbReference type="EMBL" id="KAK2991028.1"/>
    </source>
</evidence>
<dbReference type="PRINTS" id="PR00325">
    <property type="entry name" value="GERMIN"/>
</dbReference>
<keyword evidence="9" id="KW-1015">Disulfide bond</keyword>
<dbReference type="SMART" id="SM00835">
    <property type="entry name" value="Cupin_1"/>
    <property type="match status" value="1"/>
</dbReference>
<organism evidence="13 14">
    <name type="scientific">Escallonia rubra</name>
    <dbReference type="NCBI Taxonomy" id="112253"/>
    <lineage>
        <taxon>Eukaryota</taxon>
        <taxon>Viridiplantae</taxon>
        <taxon>Streptophyta</taxon>
        <taxon>Embryophyta</taxon>
        <taxon>Tracheophyta</taxon>
        <taxon>Spermatophyta</taxon>
        <taxon>Magnoliopsida</taxon>
        <taxon>eudicotyledons</taxon>
        <taxon>Gunneridae</taxon>
        <taxon>Pentapetalae</taxon>
        <taxon>asterids</taxon>
        <taxon>campanulids</taxon>
        <taxon>Escalloniales</taxon>
        <taxon>Escalloniaceae</taxon>
        <taxon>Escallonia</taxon>
    </lineage>
</organism>
<dbReference type="SUPFAM" id="SSF51182">
    <property type="entry name" value="RmlC-like cupins"/>
    <property type="match status" value="1"/>
</dbReference>
<comment type="similarity">
    <text evidence="2 10">Belongs to the germin family.</text>
</comment>
<keyword evidence="6 7" id="KW-0464">Manganese</keyword>
<dbReference type="Pfam" id="PF00190">
    <property type="entry name" value="Cupin_1"/>
    <property type="match status" value="1"/>
</dbReference>
<dbReference type="InterPro" id="IPR001929">
    <property type="entry name" value="Germin"/>
</dbReference>
<dbReference type="PANTHER" id="PTHR31238">
    <property type="entry name" value="GERMIN-LIKE PROTEIN SUBFAMILY 3 MEMBER 3"/>
    <property type="match status" value="1"/>
</dbReference>
<evidence type="ECO:0000256" key="9">
    <source>
        <dbReference type="PIRSR" id="PIRSR601929-3"/>
    </source>
</evidence>
<dbReference type="EMBL" id="JAVXUO010000586">
    <property type="protein sequence ID" value="KAK2991028.1"/>
    <property type="molecule type" value="Genomic_DNA"/>
</dbReference>
<dbReference type="GO" id="GO:0030145">
    <property type="term" value="F:manganese ion binding"/>
    <property type="evidence" value="ECO:0007669"/>
    <property type="project" value="UniProtKB-UniRule"/>
</dbReference>
<evidence type="ECO:0000256" key="1">
    <source>
        <dbReference type="ARBA" id="ARBA00004271"/>
    </source>
</evidence>
<dbReference type="AlphaFoldDB" id="A0AA88RU94"/>
<feature type="domain" description="Cupin type-1" evidence="12">
    <location>
        <begin position="129"/>
        <end position="249"/>
    </location>
</feature>
<dbReference type="CDD" id="cd02241">
    <property type="entry name" value="cupin_OxOx"/>
    <property type="match status" value="1"/>
</dbReference>
<evidence type="ECO:0000313" key="14">
    <source>
        <dbReference type="Proteomes" id="UP001187471"/>
    </source>
</evidence>
<sequence length="255" mass="27233">METQPLRPGQATDYNDRSVPPGRSPPFLLPLPPQLPPAHGTNLTGNLGIHLLYLVDCLDHYLLYLGDNLGLLVATCIATLASDYSPLQDFCVAAPNSPVMVNGLACKDPKLVQANGFFFSGLHLTGSTSNAVGSRVTPVTVAQLPGLTLLESRWPVSTMHHGVSTLPTHTPVLVGFVTSNPENRLITKVLFVFPEGLMHFQWNVGSGNTVAIAALSSPNPGVITIANAVFSIPSDILTKAFQIDNNIVSQMQSKF</sequence>
<dbReference type="Proteomes" id="UP001187471">
    <property type="component" value="Unassembled WGS sequence"/>
</dbReference>
<evidence type="ECO:0000256" key="2">
    <source>
        <dbReference type="ARBA" id="ARBA00007456"/>
    </source>
</evidence>
<comment type="subcellular location">
    <subcellularLocation>
        <location evidence="1 10">Secreted</location>
        <location evidence="1 10">Extracellular space</location>
        <location evidence="1 10">Apoplast</location>
    </subcellularLocation>
</comment>
<dbReference type="InterPro" id="IPR006045">
    <property type="entry name" value="Cupin_1"/>
</dbReference>
<keyword evidence="5 7" id="KW-0479">Metal-binding</keyword>
<gene>
    <name evidence="13" type="ORF">RJ640_018023</name>
</gene>
<keyword evidence="14" id="KW-1185">Reference proteome</keyword>
<feature type="disulfide bond" evidence="9">
    <location>
        <begin position="91"/>
        <end position="106"/>
    </location>
</feature>
<protein>
    <recommendedName>
        <fullName evidence="10">Germin-like protein</fullName>
    </recommendedName>
</protein>
<reference evidence="13" key="1">
    <citation type="submission" date="2022-12" db="EMBL/GenBank/DDBJ databases">
        <title>Draft genome assemblies for two species of Escallonia (Escalloniales).</title>
        <authorList>
            <person name="Chanderbali A."/>
            <person name="Dervinis C."/>
            <person name="Anghel I."/>
            <person name="Soltis D."/>
            <person name="Soltis P."/>
            <person name="Zapata F."/>
        </authorList>
    </citation>
    <scope>NUCLEOTIDE SEQUENCE</scope>
    <source>
        <strain evidence="13">UCBG92.1500</strain>
        <tissue evidence="13">Leaf</tissue>
    </source>
</reference>
<evidence type="ECO:0000256" key="6">
    <source>
        <dbReference type="ARBA" id="ARBA00023211"/>
    </source>
</evidence>
<dbReference type="InterPro" id="IPR011051">
    <property type="entry name" value="RmlC_Cupin_sf"/>
</dbReference>
<feature type="binding site" evidence="8">
    <location>
        <position position="199"/>
    </location>
    <ligand>
        <name>Mn(2+)</name>
        <dbReference type="ChEBI" id="CHEBI:29035"/>
    </ligand>
</feature>
<accession>A0AA88RU94</accession>